<dbReference type="InterPro" id="IPR029044">
    <property type="entry name" value="Nucleotide-diphossugar_trans"/>
</dbReference>
<reference evidence="2" key="1">
    <citation type="journal article" date="2023" name="Mol. Phylogenet. Evol.">
        <title>Genome-scale phylogeny and comparative genomics of the fungal order Sordariales.</title>
        <authorList>
            <person name="Hensen N."/>
            <person name="Bonometti L."/>
            <person name="Westerberg I."/>
            <person name="Brannstrom I.O."/>
            <person name="Guillou S."/>
            <person name="Cros-Aarteil S."/>
            <person name="Calhoun S."/>
            <person name="Haridas S."/>
            <person name="Kuo A."/>
            <person name="Mondo S."/>
            <person name="Pangilinan J."/>
            <person name="Riley R."/>
            <person name="LaButti K."/>
            <person name="Andreopoulos B."/>
            <person name="Lipzen A."/>
            <person name="Chen C."/>
            <person name="Yan M."/>
            <person name="Daum C."/>
            <person name="Ng V."/>
            <person name="Clum A."/>
            <person name="Steindorff A."/>
            <person name="Ohm R.A."/>
            <person name="Martin F."/>
            <person name="Silar P."/>
            <person name="Natvig D.O."/>
            <person name="Lalanne C."/>
            <person name="Gautier V."/>
            <person name="Ament-Velasquez S.L."/>
            <person name="Kruys A."/>
            <person name="Hutchinson M.I."/>
            <person name="Powell A.J."/>
            <person name="Barry K."/>
            <person name="Miller A.N."/>
            <person name="Grigoriev I.V."/>
            <person name="Debuchy R."/>
            <person name="Gladieux P."/>
            <person name="Hiltunen Thoren M."/>
            <person name="Johannesson H."/>
        </authorList>
    </citation>
    <scope>NUCLEOTIDE SEQUENCE</scope>
    <source>
        <strain evidence="2">CBS 990.96</strain>
    </source>
</reference>
<proteinExistence type="predicted"/>
<evidence type="ECO:0000313" key="2">
    <source>
        <dbReference type="EMBL" id="KAK4229837.1"/>
    </source>
</evidence>
<dbReference type="Proteomes" id="UP001301958">
    <property type="component" value="Unassembled WGS sequence"/>
</dbReference>
<reference evidence="2" key="2">
    <citation type="submission" date="2023-05" db="EMBL/GenBank/DDBJ databases">
        <authorList>
            <consortium name="Lawrence Berkeley National Laboratory"/>
            <person name="Steindorff A."/>
            <person name="Hensen N."/>
            <person name="Bonometti L."/>
            <person name="Westerberg I."/>
            <person name="Brannstrom I.O."/>
            <person name="Guillou S."/>
            <person name="Cros-Aarteil S."/>
            <person name="Calhoun S."/>
            <person name="Haridas S."/>
            <person name="Kuo A."/>
            <person name="Mondo S."/>
            <person name="Pangilinan J."/>
            <person name="Riley R."/>
            <person name="Labutti K."/>
            <person name="Andreopoulos B."/>
            <person name="Lipzen A."/>
            <person name="Chen C."/>
            <person name="Yanf M."/>
            <person name="Daum C."/>
            <person name="Ng V."/>
            <person name="Clum A."/>
            <person name="Ohm R."/>
            <person name="Martin F."/>
            <person name="Silar P."/>
            <person name="Natvig D."/>
            <person name="Lalanne C."/>
            <person name="Gautier V."/>
            <person name="Ament-Velasquez S.L."/>
            <person name="Kruys A."/>
            <person name="Hutchinson M.I."/>
            <person name="Powell A.J."/>
            <person name="Barry K."/>
            <person name="Miller A.N."/>
            <person name="Grigoriev I.V."/>
            <person name="Debuchy R."/>
            <person name="Gladieux P."/>
            <person name="Thoren M.H."/>
            <person name="Johannesson H."/>
        </authorList>
    </citation>
    <scope>NUCLEOTIDE SEQUENCE</scope>
    <source>
        <strain evidence="2">CBS 990.96</strain>
    </source>
</reference>
<evidence type="ECO:0000313" key="3">
    <source>
        <dbReference type="Proteomes" id="UP001301958"/>
    </source>
</evidence>
<comment type="caution">
    <text evidence="2">The sequence shown here is derived from an EMBL/GenBank/DDBJ whole genome shotgun (WGS) entry which is preliminary data.</text>
</comment>
<dbReference type="AlphaFoldDB" id="A0AAN7BUY2"/>
<feature type="region of interest" description="Disordered" evidence="1">
    <location>
        <begin position="330"/>
        <end position="363"/>
    </location>
</feature>
<dbReference type="PANTHER" id="PTHR11183">
    <property type="entry name" value="GLYCOGENIN SUBFAMILY MEMBER"/>
    <property type="match status" value="1"/>
</dbReference>
<protein>
    <submittedName>
        <fullName evidence="2">Glucose N-acetyltransferase</fullName>
    </submittedName>
</protein>
<dbReference type="EMBL" id="MU865304">
    <property type="protein sequence ID" value="KAK4229837.1"/>
    <property type="molecule type" value="Genomic_DNA"/>
</dbReference>
<keyword evidence="3" id="KW-1185">Reference proteome</keyword>
<evidence type="ECO:0000256" key="1">
    <source>
        <dbReference type="SAM" id="MobiDB-lite"/>
    </source>
</evidence>
<name>A0AAN7BUY2_9PEZI</name>
<dbReference type="InterPro" id="IPR050587">
    <property type="entry name" value="GNT1/Glycosyltrans_8"/>
</dbReference>
<sequence length="388" mass="44683">MFISTKKAVVLTVFFSLIIFLGFLSTKLDAATAKDAIKTAAKSAHGAVKSAAESAQEKFKDLKESMGPPPKTPSHHHDWDTVLQEGKFAYVMYATDMDYLCNTIINHARLTFHGVKHDQVLIYPKEWDDEMKGKHNYRMMQSVRKDHHRDLKFRPSELLISTKGETTWGAALTKLHAFELTEYSRVLAFDSDSLILRNMNHYFQAPRAALAVPRAYWLTEKDSNITNQVLGSHVMLLEPNKGHYRRLVEEAKTSGNYDMEVINHMFKDSAMILPHRGLALLTGEFRLEDHSKYLAGDDDDTWDPVAEAASAYMVHFSDWPLPKPWEHHSDEQWNDALPKCPGDGKRSRRRRGNRMRRDGDDCPDRVVWKSFYEKYAQERSTQCKFLTE</sequence>
<gene>
    <name evidence="2" type="ORF">QBC38DRAFT_471177</name>
</gene>
<dbReference type="Gene3D" id="3.90.550.10">
    <property type="entry name" value="Spore Coat Polysaccharide Biosynthesis Protein SpsA, Chain A"/>
    <property type="match status" value="1"/>
</dbReference>
<dbReference type="SUPFAM" id="SSF53448">
    <property type="entry name" value="Nucleotide-diphospho-sugar transferases"/>
    <property type="match status" value="1"/>
</dbReference>
<accession>A0AAN7BUY2</accession>
<feature type="region of interest" description="Disordered" evidence="1">
    <location>
        <begin position="58"/>
        <end position="78"/>
    </location>
</feature>
<organism evidence="2 3">
    <name type="scientific">Podospora fimiseda</name>
    <dbReference type="NCBI Taxonomy" id="252190"/>
    <lineage>
        <taxon>Eukaryota</taxon>
        <taxon>Fungi</taxon>
        <taxon>Dikarya</taxon>
        <taxon>Ascomycota</taxon>
        <taxon>Pezizomycotina</taxon>
        <taxon>Sordariomycetes</taxon>
        <taxon>Sordariomycetidae</taxon>
        <taxon>Sordariales</taxon>
        <taxon>Podosporaceae</taxon>
        <taxon>Podospora</taxon>
    </lineage>
</organism>